<dbReference type="EMBL" id="CP011058">
    <property type="protein sequence ID" value="AJY75498.1"/>
    <property type="molecule type" value="Genomic_DNA"/>
</dbReference>
<dbReference type="PATRIC" id="fig|1126833.4.peg.3091"/>
<accession>A0A0D5NKN8</accession>
<name>A0A0D5NKN8_9BACL</name>
<dbReference type="AlphaFoldDB" id="A0A0D5NKN8"/>
<reference evidence="2" key="2">
    <citation type="submission" date="2015-03" db="EMBL/GenBank/DDBJ databases">
        <title>Genome sequence of Paenibacillus beijingensis strain DSM 24997T.</title>
        <authorList>
            <person name="Kwak Y."/>
            <person name="Shin J.-H."/>
        </authorList>
    </citation>
    <scope>NUCLEOTIDE SEQUENCE [LARGE SCALE GENOMIC DNA]</scope>
    <source>
        <strain evidence="2">DSM 24997</strain>
    </source>
</reference>
<keyword evidence="2" id="KW-1185">Reference proteome</keyword>
<organism evidence="1 2">
    <name type="scientific">Paenibacillus beijingensis</name>
    <dbReference type="NCBI Taxonomy" id="1126833"/>
    <lineage>
        <taxon>Bacteria</taxon>
        <taxon>Bacillati</taxon>
        <taxon>Bacillota</taxon>
        <taxon>Bacilli</taxon>
        <taxon>Bacillales</taxon>
        <taxon>Paenibacillaceae</taxon>
        <taxon>Paenibacillus</taxon>
    </lineage>
</organism>
<proteinExistence type="predicted"/>
<sequence length="71" mass="7844">MKLKNLIDTTKSLLMGQPLHPFGSFELIELLNRKDIWMIASLNASLIQLREPPACKPANGNFGCNATSFAI</sequence>
<protein>
    <submittedName>
        <fullName evidence="1">Uncharacterized protein</fullName>
    </submittedName>
</protein>
<reference evidence="1 2" key="1">
    <citation type="journal article" date="2015" name="J. Biotechnol.">
        <title>Complete genome sequence of Paenibacillus beijingensis 7188(T) (=DSM 24997(T)), a novel rhizobacterium from jujube garden soil.</title>
        <authorList>
            <person name="Kwak Y."/>
            <person name="Shin J.H."/>
        </authorList>
    </citation>
    <scope>NUCLEOTIDE SEQUENCE [LARGE SCALE GENOMIC DNA]</scope>
    <source>
        <strain evidence="1 2">DSM 24997</strain>
    </source>
</reference>
<dbReference type="HOGENOM" id="CLU_2736194_0_0_9"/>
<dbReference type="Proteomes" id="UP000032633">
    <property type="component" value="Chromosome"/>
</dbReference>
<evidence type="ECO:0000313" key="2">
    <source>
        <dbReference type="Proteomes" id="UP000032633"/>
    </source>
</evidence>
<evidence type="ECO:0000313" key="1">
    <source>
        <dbReference type="EMBL" id="AJY75498.1"/>
    </source>
</evidence>
<gene>
    <name evidence="1" type="ORF">VN24_14145</name>
</gene>
<dbReference type="KEGG" id="pbj:VN24_14145"/>